<comment type="caution">
    <text evidence="2">The sequence shown here is derived from an EMBL/GenBank/DDBJ whole genome shotgun (WGS) entry which is preliminary data.</text>
</comment>
<dbReference type="Pfam" id="PF08242">
    <property type="entry name" value="Methyltransf_12"/>
    <property type="match status" value="1"/>
</dbReference>
<evidence type="ECO:0000313" key="3">
    <source>
        <dbReference type="Proteomes" id="UP000779809"/>
    </source>
</evidence>
<dbReference type="AlphaFoldDB" id="A0A932EQI4"/>
<evidence type="ECO:0000259" key="1">
    <source>
        <dbReference type="Pfam" id="PF08242"/>
    </source>
</evidence>
<name>A0A932EQI4_9BACT</name>
<dbReference type="Proteomes" id="UP000779809">
    <property type="component" value="Unassembled WGS sequence"/>
</dbReference>
<dbReference type="InterPro" id="IPR029063">
    <property type="entry name" value="SAM-dependent_MTases_sf"/>
</dbReference>
<keyword evidence="2" id="KW-0489">Methyltransferase</keyword>
<accession>A0A932EQI4</accession>
<dbReference type="EMBL" id="JACPNR010000014">
    <property type="protein sequence ID" value="MBI2679302.1"/>
    <property type="molecule type" value="Genomic_DNA"/>
</dbReference>
<reference evidence="2" key="1">
    <citation type="submission" date="2020-07" db="EMBL/GenBank/DDBJ databases">
        <title>Huge and variable diversity of episymbiotic CPR bacteria and DPANN archaea in groundwater ecosystems.</title>
        <authorList>
            <person name="He C.Y."/>
            <person name="Keren R."/>
            <person name="Whittaker M."/>
            <person name="Farag I.F."/>
            <person name="Doudna J."/>
            <person name="Cate J.H.D."/>
            <person name="Banfield J.F."/>
        </authorList>
    </citation>
    <scope>NUCLEOTIDE SEQUENCE</scope>
    <source>
        <strain evidence="2">NC_groundwater_580_Pr5_B-0.1um_64_19</strain>
    </source>
</reference>
<dbReference type="Gene3D" id="3.40.50.150">
    <property type="entry name" value="Vaccinia Virus protein VP39"/>
    <property type="match status" value="1"/>
</dbReference>
<dbReference type="CDD" id="cd02440">
    <property type="entry name" value="AdoMet_MTases"/>
    <property type="match status" value="1"/>
</dbReference>
<gene>
    <name evidence="2" type="ORF">HYX28_11025</name>
</gene>
<keyword evidence="2" id="KW-0808">Transferase</keyword>
<dbReference type="GO" id="GO:0008168">
    <property type="term" value="F:methyltransferase activity"/>
    <property type="evidence" value="ECO:0007669"/>
    <property type="project" value="UniProtKB-KW"/>
</dbReference>
<feature type="domain" description="Methyltransferase type 12" evidence="1">
    <location>
        <begin position="312"/>
        <end position="407"/>
    </location>
</feature>
<dbReference type="InterPro" id="IPR013217">
    <property type="entry name" value="Methyltransf_12"/>
</dbReference>
<sequence length="484" mass="53501">MSDTPRAVAASFRDPAGRVVLLPGRVLRAVRTEAVADLDAFLASASAKTLLSSGALVSTKTLDAGAVAELQRGPGLAEVLGGAARVLEHERVWFPAYPYEWSPAMLFEAGTLTLSLAEGLLRDGLGLKDATPYNVLFRGTAPVFVDVLSVERREPRDATWMPYAQFVRTFLLPLVAWQRFKLPLRDVFLGHRDGLEPEDLYRMTGPLARLAPPLLGLVTMPAWLGAKHDQDDQSIYQPKLMNDPERARFVLASQLGSLRKTLKSVAPRADKSTWSDYMRTHSYSDAHFAGKERFVREAVAESAPGKTQTAVLDMGCNTGFFSFLAAERAGTSVVALDYDPEVVDRVFREARERKANVLPLVVDLTRPSPATGWRNAEAPSLLERARGQFDLVLMLAVIHHMLVSERVPLEDILELAADLTCDAAVIEYVDPSDGMFRRLTRGRDALHAGLTRASFEQAAARRFQIVRSLEQGTRTLYFLRKKNA</sequence>
<evidence type="ECO:0000313" key="2">
    <source>
        <dbReference type="EMBL" id="MBI2679302.1"/>
    </source>
</evidence>
<organism evidence="2 3">
    <name type="scientific">Candidatus Korobacter versatilis</name>
    <dbReference type="NCBI Taxonomy" id="658062"/>
    <lineage>
        <taxon>Bacteria</taxon>
        <taxon>Pseudomonadati</taxon>
        <taxon>Acidobacteriota</taxon>
        <taxon>Terriglobia</taxon>
        <taxon>Terriglobales</taxon>
        <taxon>Candidatus Korobacteraceae</taxon>
        <taxon>Candidatus Korobacter</taxon>
    </lineage>
</organism>
<protein>
    <submittedName>
        <fullName evidence="2">Class I SAM-dependent methyltransferase</fullName>
    </submittedName>
</protein>
<proteinExistence type="predicted"/>
<dbReference type="SUPFAM" id="SSF53335">
    <property type="entry name" value="S-adenosyl-L-methionine-dependent methyltransferases"/>
    <property type="match status" value="1"/>
</dbReference>
<dbReference type="GO" id="GO:0032259">
    <property type="term" value="P:methylation"/>
    <property type="evidence" value="ECO:0007669"/>
    <property type="project" value="UniProtKB-KW"/>
</dbReference>